<dbReference type="PROSITE" id="PS50053">
    <property type="entry name" value="UBIQUITIN_2"/>
    <property type="match status" value="1"/>
</dbReference>
<name>A0A226EIG0_FOLCA</name>
<dbReference type="PANTHER" id="PTHR16470:SF0">
    <property type="entry name" value="UBIQUITIN DOMAIN-CONTAINING PROTEIN UBFD1"/>
    <property type="match status" value="1"/>
</dbReference>
<dbReference type="InterPro" id="IPR019954">
    <property type="entry name" value="Ubiquitin_CS"/>
</dbReference>
<feature type="compositionally biased region" description="Polar residues" evidence="1">
    <location>
        <begin position="45"/>
        <end position="61"/>
    </location>
</feature>
<dbReference type="InterPro" id="IPR057455">
    <property type="entry name" value="UBFD1_C"/>
</dbReference>
<protein>
    <submittedName>
        <fullName evidence="3">Ubiquitin domain-containing protein UBFD1</fullName>
    </submittedName>
</protein>
<dbReference type="InterPro" id="IPR000626">
    <property type="entry name" value="Ubiquitin-like_dom"/>
</dbReference>
<keyword evidence="4" id="KW-1185">Reference proteome</keyword>
<dbReference type="OrthoDB" id="267397at2759"/>
<dbReference type="InterPro" id="IPR039120">
    <property type="entry name" value="UBFD1"/>
</dbReference>
<dbReference type="PROSITE" id="PS00299">
    <property type="entry name" value="UBIQUITIN_1"/>
    <property type="match status" value="1"/>
</dbReference>
<dbReference type="OMA" id="SRYFVYW"/>
<dbReference type="EMBL" id="LNIX01000004">
    <property type="protein sequence ID" value="OXA56336.1"/>
    <property type="molecule type" value="Genomic_DNA"/>
</dbReference>
<dbReference type="Pfam" id="PF00240">
    <property type="entry name" value="ubiquitin"/>
    <property type="match status" value="1"/>
</dbReference>
<comment type="caution">
    <text evidence="3">The sequence shown here is derived from an EMBL/GenBank/DDBJ whole genome shotgun (WGS) entry which is preliminary data.</text>
</comment>
<dbReference type="InterPro" id="IPR029071">
    <property type="entry name" value="Ubiquitin-like_domsf"/>
</dbReference>
<evidence type="ECO:0000256" key="1">
    <source>
        <dbReference type="SAM" id="MobiDB-lite"/>
    </source>
</evidence>
<gene>
    <name evidence="3" type="ORF">Fcan01_09740</name>
</gene>
<dbReference type="AlphaFoldDB" id="A0A226EIG0"/>
<evidence type="ECO:0000313" key="4">
    <source>
        <dbReference type="Proteomes" id="UP000198287"/>
    </source>
</evidence>
<evidence type="ECO:0000259" key="2">
    <source>
        <dbReference type="PROSITE" id="PS50053"/>
    </source>
</evidence>
<proteinExistence type="predicted"/>
<dbReference type="Pfam" id="PF25343">
    <property type="entry name" value="PH_UBFD1_C"/>
    <property type="match status" value="1"/>
</dbReference>
<dbReference type="GO" id="GO:0003723">
    <property type="term" value="F:RNA binding"/>
    <property type="evidence" value="ECO:0007669"/>
    <property type="project" value="TreeGrafter"/>
</dbReference>
<organism evidence="3 4">
    <name type="scientific">Folsomia candida</name>
    <name type="common">Springtail</name>
    <dbReference type="NCBI Taxonomy" id="158441"/>
    <lineage>
        <taxon>Eukaryota</taxon>
        <taxon>Metazoa</taxon>
        <taxon>Ecdysozoa</taxon>
        <taxon>Arthropoda</taxon>
        <taxon>Hexapoda</taxon>
        <taxon>Collembola</taxon>
        <taxon>Entomobryomorpha</taxon>
        <taxon>Isotomoidea</taxon>
        <taxon>Isotomidae</taxon>
        <taxon>Proisotominae</taxon>
        <taxon>Folsomia</taxon>
    </lineage>
</organism>
<evidence type="ECO:0000313" key="3">
    <source>
        <dbReference type="EMBL" id="OXA56336.1"/>
    </source>
</evidence>
<dbReference type="PANTHER" id="PTHR16470">
    <property type="entry name" value="UBIQUITIN DOMAIN-CONTAINING PROTEIN UBFD1"/>
    <property type="match status" value="1"/>
</dbReference>
<dbReference type="SMART" id="SM00213">
    <property type="entry name" value="UBQ"/>
    <property type="match status" value="1"/>
</dbReference>
<dbReference type="Gene3D" id="3.10.20.90">
    <property type="entry name" value="Phosphatidylinositol 3-kinase Catalytic Subunit, Chain A, domain 1"/>
    <property type="match status" value="1"/>
</dbReference>
<reference evidence="3 4" key="1">
    <citation type="submission" date="2015-12" db="EMBL/GenBank/DDBJ databases">
        <title>The genome of Folsomia candida.</title>
        <authorList>
            <person name="Faddeeva A."/>
            <person name="Derks M.F."/>
            <person name="Anvar Y."/>
            <person name="Smit S."/>
            <person name="Van Straalen N."/>
            <person name="Roelofs D."/>
        </authorList>
    </citation>
    <scope>NUCLEOTIDE SEQUENCE [LARGE SCALE GENOMIC DNA]</scope>
    <source>
        <strain evidence="3 4">VU population</strain>
        <tissue evidence="3">Whole body</tissue>
    </source>
</reference>
<sequence length="342" mass="37341">MDRSNSNSSSDEQAAEKKMKVDLEDVDTEMTPVDCPDIVQPSPPETTVATSDSSNGAGNNHGQEDKILSSAETKTQCVASTTTTEDDAAVVSSDLGKSEVVDSTTTEEEAVLSEEDVSELVELKVVFNKQQLKIKMSLKKTVGDLKRLIEKETKVAPELQKVVLKGIPKDDVRLETLGVTRLTKIMVIGTTLSDVMAISTKPTDQDAHAAEDVSTGKDAANWCSLTQHKKVIDKGVPLDAMPGILNEAEPLPEIPLFGMLNSKGGKVRLTFKLELDELWIGTKERTEKVPMGSIRNVESQTIPGYEHYHIVAIQLGPTVASRYFVYWVPAQYIQAIKDALEN</sequence>
<dbReference type="GO" id="GO:0045296">
    <property type="term" value="F:cadherin binding"/>
    <property type="evidence" value="ECO:0007669"/>
    <property type="project" value="TreeGrafter"/>
</dbReference>
<accession>A0A226EIG0</accession>
<dbReference type="Proteomes" id="UP000198287">
    <property type="component" value="Unassembled WGS sequence"/>
</dbReference>
<feature type="region of interest" description="Disordered" evidence="1">
    <location>
        <begin position="1"/>
        <end position="72"/>
    </location>
</feature>
<feature type="domain" description="Ubiquitin-like" evidence="2">
    <location>
        <begin position="121"/>
        <end position="188"/>
    </location>
</feature>
<dbReference type="SUPFAM" id="SSF54236">
    <property type="entry name" value="Ubiquitin-like"/>
    <property type="match status" value="1"/>
</dbReference>
<feature type="compositionally biased region" description="Basic and acidic residues" evidence="1">
    <location>
        <begin position="14"/>
        <end position="23"/>
    </location>
</feature>
<feature type="compositionally biased region" description="Polar residues" evidence="1">
    <location>
        <begin position="1"/>
        <end position="12"/>
    </location>
</feature>
<dbReference type="STRING" id="158441.A0A226EIG0"/>